<dbReference type="Proteomes" id="UP000683310">
    <property type="component" value="Chromosome"/>
</dbReference>
<dbReference type="PANTHER" id="PTHR43725">
    <property type="entry name" value="UDP-GLUCOSE 4-EPIMERASE"/>
    <property type="match status" value="1"/>
</dbReference>
<comment type="pathway">
    <text evidence="1">Carbohydrate metabolism; galactose metabolism.</text>
</comment>
<dbReference type="InterPro" id="IPR036291">
    <property type="entry name" value="NAD(P)-bd_dom_sf"/>
</dbReference>
<dbReference type="InterPro" id="IPR001509">
    <property type="entry name" value="Epimerase_deHydtase"/>
</dbReference>
<accession>A0ABX8CX84</accession>
<evidence type="ECO:0000256" key="3">
    <source>
        <dbReference type="ARBA" id="ARBA00018569"/>
    </source>
</evidence>
<feature type="domain" description="NAD-dependent epimerase/dehydratase" evidence="6">
    <location>
        <begin position="3"/>
        <end position="188"/>
    </location>
</feature>
<evidence type="ECO:0000256" key="4">
    <source>
        <dbReference type="ARBA" id="ARBA00031367"/>
    </source>
</evidence>
<evidence type="ECO:0000256" key="5">
    <source>
        <dbReference type="ARBA" id="ARBA00033067"/>
    </source>
</evidence>
<organism evidence="7 8">
    <name type="scientific">Nocardia tengchongensis</name>
    <dbReference type="NCBI Taxonomy" id="2055889"/>
    <lineage>
        <taxon>Bacteria</taxon>
        <taxon>Bacillati</taxon>
        <taxon>Actinomycetota</taxon>
        <taxon>Actinomycetes</taxon>
        <taxon>Mycobacteriales</taxon>
        <taxon>Nocardiaceae</taxon>
        <taxon>Nocardia</taxon>
    </lineage>
</organism>
<gene>
    <name evidence="7" type="ORF">KHQ06_18315</name>
</gene>
<dbReference type="PANTHER" id="PTHR43725:SF53">
    <property type="entry name" value="UDP-ARABINOSE 4-EPIMERASE 1"/>
    <property type="match status" value="1"/>
</dbReference>
<keyword evidence="8" id="KW-1185">Reference proteome</keyword>
<reference evidence="7 8" key="1">
    <citation type="submission" date="2021-04" db="EMBL/GenBank/DDBJ databases">
        <title>Nocardia tengchongensis.</title>
        <authorList>
            <person name="Zhuang k."/>
            <person name="Ran Y."/>
            <person name="Li W."/>
        </authorList>
    </citation>
    <scope>NUCLEOTIDE SEQUENCE [LARGE SCALE GENOMIC DNA]</scope>
    <source>
        <strain evidence="7 8">CFH S0057</strain>
    </source>
</reference>
<dbReference type="Gene3D" id="3.40.50.720">
    <property type="entry name" value="NAD(P)-binding Rossmann-like Domain"/>
    <property type="match status" value="1"/>
</dbReference>
<evidence type="ECO:0000313" key="7">
    <source>
        <dbReference type="EMBL" id="QVI24501.1"/>
    </source>
</evidence>
<name>A0ABX8CX84_9NOCA</name>
<sequence>MRVLVTGANGYLGRAVIAALHAAGHEPIAMVRSHAPVIPGATEVRIADLLDADALSGAVRDVDAVCHLAGLTRARESLTEPLRYFRGNATATAALLEAMAEAEVGTIVFASTAAIYGTPDRQPMTEDLPDAPPHPYARSKLAAELAIEATAQCGHLSAAILRLSNIAGGFDLDPTRLIPRALAAASTNSPLR</sequence>
<protein>
    <recommendedName>
        <fullName evidence="3">UDP-glucose 4-epimerase</fullName>
    </recommendedName>
    <alternativeName>
        <fullName evidence="5">Galactowaldenase</fullName>
    </alternativeName>
    <alternativeName>
        <fullName evidence="4">UDP-galactose 4-epimerase</fullName>
    </alternativeName>
</protein>
<evidence type="ECO:0000256" key="2">
    <source>
        <dbReference type="ARBA" id="ARBA00007637"/>
    </source>
</evidence>
<evidence type="ECO:0000259" key="6">
    <source>
        <dbReference type="Pfam" id="PF01370"/>
    </source>
</evidence>
<proteinExistence type="inferred from homology"/>
<evidence type="ECO:0000256" key="1">
    <source>
        <dbReference type="ARBA" id="ARBA00004947"/>
    </source>
</evidence>
<dbReference type="Pfam" id="PF01370">
    <property type="entry name" value="Epimerase"/>
    <property type="match status" value="1"/>
</dbReference>
<dbReference type="EMBL" id="CP074371">
    <property type="protein sequence ID" value="QVI24501.1"/>
    <property type="molecule type" value="Genomic_DNA"/>
</dbReference>
<comment type="similarity">
    <text evidence="2">Belongs to the NAD(P)-dependent epimerase/dehydratase family.</text>
</comment>
<evidence type="ECO:0000313" key="8">
    <source>
        <dbReference type="Proteomes" id="UP000683310"/>
    </source>
</evidence>
<dbReference type="SUPFAM" id="SSF51735">
    <property type="entry name" value="NAD(P)-binding Rossmann-fold domains"/>
    <property type="match status" value="1"/>
</dbReference>